<protein>
    <submittedName>
        <fullName evidence="2">Uncharacterized protein</fullName>
    </submittedName>
</protein>
<accession>A0A1B7NWE4</accession>
<reference evidence="2 3" key="1">
    <citation type="submission" date="2015-07" db="EMBL/GenBank/DDBJ databases">
        <title>Emmonsia species relationships and genome sequence.</title>
        <authorList>
            <person name="Cuomo C.A."/>
            <person name="Schwartz I.S."/>
            <person name="Kenyon C."/>
            <person name="de Hoog G.S."/>
            <person name="Govender N.P."/>
            <person name="Botha A."/>
            <person name="Moreno L."/>
            <person name="de Vries M."/>
            <person name="Munoz J.F."/>
            <person name="Stielow J.B."/>
        </authorList>
    </citation>
    <scope>NUCLEOTIDE SEQUENCE [LARGE SCALE GENOMIC DNA]</scope>
    <source>
        <strain evidence="2 3">CBS 136260</strain>
    </source>
</reference>
<evidence type="ECO:0000313" key="3">
    <source>
        <dbReference type="Proteomes" id="UP000091918"/>
    </source>
</evidence>
<feature type="compositionally biased region" description="Polar residues" evidence="1">
    <location>
        <begin position="9"/>
        <end position="25"/>
    </location>
</feature>
<comment type="caution">
    <text evidence="2">The sequence shown here is derived from an EMBL/GenBank/DDBJ whole genome shotgun (WGS) entry which is preliminary data.</text>
</comment>
<proteinExistence type="predicted"/>
<evidence type="ECO:0000313" key="2">
    <source>
        <dbReference type="EMBL" id="OAX80937.1"/>
    </source>
</evidence>
<feature type="region of interest" description="Disordered" evidence="1">
    <location>
        <begin position="1"/>
        <end position="119"/>
    </location>
</feature>
<dbReference type="AlphaFoldDB" id="A0A1B7NWE4"/>
<sequence>MSLPPVPYSTLSSSHPGNPPSLNSHLDTETPPPPPPKQSSHEASRRGTPHASSPRPFPPPLPASAAGELFTAQGNPGLHTNPAIARPPDSLPDDVFSPNTIPQPPSIEDGWLPDTLKDK</sequence>
<dbReference type="STRING" id="1658172.A0A1B7NWE4"/>
<dbReference type="Proteomes" id="UP000091918">
    <property type="component" value="Unassembled WGS sequence"/>
</dbReference>
<keyword evidence="3" id="KW-1185">Reference proteome</keyword>
<name>A0A1B7NWE4_9EURO</name>
<dbReference type="EMBL" id="LGUA01000584">
    <property type="protein sequence ID" value="OAX80937.1"/>
    <property type="molecule type" value="Genomic_DNA"/>
</dbReference>
<gene>
    <name evidence="2" type="ORF">ACJ72_04727</name>
</gene>
<evidence type="ECO:0000256" key="1">
    <source>
        <dbReference type="SAM" id="MobiDB-lite"/>
    </source>
</evidence>
<feature type="non-terminal residue" evidence="2">
    <location>
        <position position="119"/>
    </location>
</feature>
<organism evidence="2 3">
    <name type="scientific">Emergomyces africanus</name>
    <dbReference type="NCBI Taxonomy" id="1955775"/>
    <lineage>
        <taxon>Eukaryota</taxon>
        <taxon>Fungi</taxon>
        <taxon>Dikarya</taxon>
        <taxon>Ascomycota</taxon>
        <taxon>Pezizomycotina</taxon>
        <taxon>Eurotiomycetes</taxon>
        <taxon>Eurotiomycetidae</taxon>
        <taxon>Onygenales</taxon>
        <taxon>Ajellomycetaceae</taxon>
        <taxon>Emergomyces</taxon>
    </lineage>
</organism>